<evidence type="ECO:0000256" key="5">
    <source>
        <dbReference type="ARBA" id="ARBA00022827"/>
    </source>
</evidence>
<dbReference type="SUPFAM" id="SSF51905">
    <property type="entry name" value="FAD/NAD(P)-binding domain"/>
    <property type="match status" value="1"/>
</dbReference>
<dbReference type="PROSITE" id="PS00978">
    <property type="entry name" value="FAD_G3PDH_2"/>
    <property type="match status" value="1"/>
</dbReference>
<dbReference type="Gene3D" id="1.10.8.870">
    <property type="entry name" value="Alpha-glycerophosphate oxidase, cap domain"/>
    <property type="match status" value="1"/>
</dbReference>
<keyword evidence="6 7" id="KW-0560">Oxidoreductase</keyword>
<evidence type="ECO:0000313" key="11">
    <source>
        <dbReference type="Proteomes" id="UP001162834"/>
    </source>
</evidence>
<dbReference type="Proteomes" id="UP001162834">
    <property type="component" value="Chromosome"/>
</dbReference>
<dbReference type="PRINTS" id="PR01001">
    <property type="entry name" value="FADG3PDH"/>
</dbReference>
<comment type="similarity">
    <text evidence="2 7">Belongs to the FAD-dependent glycerol-3-phosphate dehydrogenase family.</text>
</comment>
<name>A0A9E7C1F4_9ACTN</name>
<dbReference type="RefSeq" id="WP_259310698.1">
    <property type="nucleotide sequence ID" value="NZ_CP087164.1"/>
</dbReference>
<dbReference type="Gene3D" id="3.50.50.60">
    <property type="entry name" value="FAD/NAD(P)-binding domain"/>
    <property type="match status" value="1"/>
</dbReference>
<dbReference type="EMBL" id="CP087164">
    <property type="protein sequence ID" value="UGS36629.1"/>
    <property type="molecule type" value="Genomic_DNA"/>
</dbReference>
<sequence>MSHRLEAGSALTADRRTRELAGLAEGRVVDVLIVGGGITGAGVALDAASRGLSVALVERGDLAQGTSRWSSKLAHGGLRYLAGGHPAIAWESAQERAVLLRAAPHLVAPLPMLTPLTPGLPGPVAAGTMSVLRAGDTMRRLAGTPRRRLPNARRIDAPEALRLVPELAATGLRGALMSWDGQLTDDAALVVAVARTAASHSARILTRVAARSLDGDGAVVHDEMTGDELGIAARHVVNATGVWAGELTGGVHLRPSRGSHLIVDAARLGHPRAAFGVPLEGSRSRFVFALPRPDATVLVGLTDVPVLDPVGIADPQVTEEEERGLLRSVSSALELPLEPGDVIGRFAGLRPLVEGDDDATADLSRRHVLVEDPDTRVLTVVGGKLTTYRRMAQDAVDAIVARPGVDAGPCRTTRLALVGALAPDTSLPGVPTRLVRRYGTEAADVIALGHDRPELLQPLAEGVEVTRAELLFAVRHELALTVDDLLDRRTRLGLVPARRAAALHAAREMMEIGREAVSA</sequence>
<protein>
    <recommendedName>
        <fullName evidence="7">Glycerol-3-phosphate dehydrogenase</fullName>
        <ecNumber evidence="7">1.1.5.3</ecNumber>
    </recommendedName>
</protein>
<evidence type="ECO:0000259" key="9">
    <source>
        <dbReference type="Pfam" id="PF16901"/>
    </source>
</evidence>
<dbReference type="Gene3D" id="3.30.9.10">
    <property type="entry name" value="D-Amino Acid Oxidase, subunit A, domain 2"/>
    <property type="match status" value="1"/>
</dbReference>
<dbReference type="InterPro" id="IPR000447">
    <property type="entry name" value="G3P_DH_FAD-dep"/>
</dbReference>
<dbReference type="KEGG" id="sbae:DSM104329_03037"/>
<reference evidence="10" key="1">
    <citation type="journal article" date="2022" name="Int. J. Syst. Evol. Microbiol.">
        <title>Pseudomonas aegrilactucae sp. nov. and Pseudomonas morbosilactucae sp. nov., pathogens causing bacterial rot of lettuce in Japan.</title>
        <authorList>
            <person name="Sawada H."/>
            <person name="Fujikawa T."/>
            <person name="Satou M."/>
        </authorList>
    </citation>
    <scope>NUCLEOTIDE SEQUENCE</scope>
    <source>
        <strain evidence="10">0166_1</strain>
    </source>
</reference>
<dbReference type="GO" id="GO:0046168">
    <property type="term" value="P:glycerol-3-phosphate catabolic process"/>
    <property type="evidence" value="ECO:0007669"/>
    <property type="project" value="TreeGrafter"/>
</dbReference>
<dbReference type="Pfam" id="PF01266">
    <property type="entry name" value="DAO"/>
    <property type="match status" value="1"/>
</dbReference>
<dbReference type="PANTHER" id="PTHR11985:SF35">
    <property type="entry name" value="ANAEROBIC GLYCEROL-3-PHOSPHATE DEHYDROGENASE SUBUNIT A"/>
    <property type="match status" value="1"/>
</dbReference>
<evidence type="ECO:0000256" key="2">
    <source>
        <dbReference type="ARBA" id="ARBA00007330"/>
    </source>
</evidence>
<dbReference type="PANTHER" id="PTHR11985">
    <property type="entry name" value="GLYCEROL-3-PHOSPHATE DEHYDROGENASE"/>
    <property type="match status" value="1"/>
</dbReference>
<proteinExistence type="inferred from homology"/>
<feature type="domain" description="Alpha-glycerophosphate oxidase C-terminal" evidence="9">
    <location>
        <begin position="429"/>
        <end position="510"/>
    </location>
</feature>
<gene>
    <name evidence="10" type="primary">glpD1</name>
    <name evidence="10" type="ORF">DSM104329_03037</name>
</gene>
<evidence type="ECO:0000259" key="8">
    <source>
        <dbReference type="Pfam" id="PF01266"/>
    </source>
</evidence>
<organism evidence="10 11">
    <name type="scientific">Capillimicrobium parvum</name>
    <dbReference type="NCBI Taxonomy" id="2884022"/>
    <lineage>
        <taxon>Bacteria</taxon>
        <taxon>Bacillati</taxon>
        <taxon>Actinomycetota</taxon>
        <taxon>Thermoleophilia</taxon>
        <taxon>Solirubrobacterales</taxon>
        <taxon>Capillimicrobiaceae</taxon>
        <taxon>Capillimicrobium</taxon>
    </lineage>
</organism>
<keyword evidence="4" id="KW-0319">Glycerol metabolism</keyword>
<evidence type="ECO:0000256" key="4">
    <source>
        <dbReference type="ARBA" id="ARBA00022798"/>
    </source>
</evidence>
<dbReference type="EC" id="1.1.5.3" evidence="7"/>
<evidence type="ECO:0000313" key="10">
    <source>
        <dbReference type="EMBL" id="UGS36629.1"/>
    </source>
</evidence>
<evidence type="ECO:0000256" key="1">
    <source>
        <dbReference type="ARBA" id="ARBA00001974"/>
    </source>
</evidence>
<dbReference type="AlphaFoldDB" id="A0A9E7C1F4"/>
<dbReference type="GO" id="GO:0004368">
    <property type="term" value="F:glycerol-3-phosphate dehydrogenase (quinone) activity"/>
    <property type="evidence" value="ECO:0007669"/>
    <property type="project" value="UniProtKB-EC"/>
</dbReference>
<dbReference type="PROSITE" id="PS00977">
    <property type="entry name" value="FAD_G3PDH_1"/>
    <property type="match status" value="1"/>
</dbReference>
<evidence type="ECO:0000256" key="7">
    <source>
        <dbReference type="RuleBase" id="RU361217"/>
    </source>
</evidence>
<dbReference type="InterPro" id="IPR038299">
    <property type="entry name" value="DAO_C_sf"/>
</dbReference>
<evidence type="ECO:0000256" key="6">
    <source>
        <dbReference type="ARBA" id="ARBA00023002"/>
    </source>
</evidence>
<dbReference type="InterPro" id="IPR031656">
    <property type="entry name" value="DAO_C"/>
</dbReference>
<keyword evidence="3 7" id="KW-0285">Flavoprotein</keyword>
<dbReference type="GO" id="GO:0006071">
    <property type="term" value="P:glycerol metabolic process"/>
    <property type="evidence" value="ECO:0007669"/>
    <property type="project" value="UniProtKB-KW"/>
</dbReference>
<dbReference type="GO" id="GO:0009331">
    <property type="term" value="C:glycerol-3-phosphate dehydrogenase (FAD) complex"/>
    <property type="evidence" value="ECO:0007669"/>
    <property type="project" value="UniProtKB-UniRule"/>
</dbReference>
<comment type="cofactor">
    <cofactor evidence="1 7">
        <name>FAD</name>
        <dbReference type="ChEBI" id="CHEBI:57692"/>
    </cofactor>
</comment>
<accession>A0A9E7C1F4</accession>
<keyword evidence="11" id="KW-1185">Reference proteome</keyword>
<dbReference type="Pfam" id="PF16901">
    <property type="entry name" value="DAO_C"/>
    <property type="match status" value="1"/>
</dbReference>
<comment type="catalytic activity">
    <reaction evidence="7">
        <text>a quinone + sn-glycerol 3-phosphate = dihydroxyacetone phosphate + a quinol</text>
        <dbReference type="Rhea" id="RHEA:18977"/>
        <dbReference type="ChEBI" id="CHEBI:24646"/>
        <dbReference type="ChEBI" id="CHEBI:57597"/>
        <dbReference type="ChEBI" id="CHEBI:57642"/>
        <dbReference type="ChEBI" id="CHEBI:132124"/>
        <dbReference type="EC" id="1.1.5.3"/>
    </reaction>
</comment>
<keyword evidence="5" id="KW-0274">FAD</keyword>
<dbReference type="InterPro" id="IPR006076">
    <property type="entry name" value="FAD-dep_OxRdtase"/>
</dbReference>
<evidence type="ECO:0000256" key="3">
    <source>
        <dbReference type="ARBA" id="ARBA00022630"/>
    </source>
</evidence>
<feature type="domain" description="FAD dependent oxidoreductase" evidence="8">
    <location>
        <begin position="30"/>
        <end position="358"/>
    </location>
</feature>
<dbReference type="InterPro" id="IPR036188">
    <property type="entry name" value="FAD/NAD-bd_sf"/>
</dbReference>